<keyword evidence="1" id="KW-0472">Membrane</keyword>
<protein>
    <submittedName>
        <fullName evidence="2">Uncharacterized protein</fullName>
    </submittedName>
</protein>
<evidence type="ECO:0000313" key="3">
    <source>
        <dbReference type="Proteomes" id="UP001187192"/>
    </source>
</evidence>
<sequence length="226" mass="25664">MARFSDLPEEVLVSTFAMQRTNCCPIPFCILRAFGPLVARKCQKTVWKEFICSAWPAPTLAALMTAFLVFLKILRRLQYISSEPALRELKAVPDARFGDGYEIRGVGFGYDFRADDIIKLLPSSLKTRLNPVLVKLSSGDEDSCYWTRHLIIGPLVGIHQPVVFWDNVNLFMEDKDQEIISYNIDTKKFSGPSICMEWLSNCFVICETSLVSVLKQKSGQARLQRD</sequence>
<gene>
    <name evidence="2" type="ORF">TIFTF001_013138</name>
</gene>
<accession>A0AA88D6Y5</accession>
<feature type="transmembrane region" description="Helical" evidence="1">
    <location>
        <begin position="55"/>
        <end position="74"/>
    </location>
</feature>
<comment type="caution">
    <text evidence="2">The sequence shown here is derived from an EMBL/GenBank/DDBJ whole genome shotgun (WGS) entry which is preliminary data.</text>
</comment>
<keyword evidence="1" id="KW-1133">Transmembrane helix</keyword>
<keyword evidence="1" id="KW-0812">Transmembrane</keyword>
<dbReference type="Proteomes" id="UP001187192">
    <property type="component" value="Unassembled WGS sequence"/>
</dbReference>
<evidence type="ECO:0000256" key="1">
    <source>
        <dbReference type="SAM" id="Phobius"/>
    </source>
</evidence>
<proteinExistence type="predicted"/>
<name>A0AA88D6Y5_FICCA</name>
<dbReference type="EMBL" id="BTGU01000017">
    <property type="protein sequence ID" value="GMN43932.1"/>
    <property type="molecule type" value="Genomic_DNA"/>
</dbReference>
<evidence type="ECO:0000313" key="2">
    <source>
        <dbReference type="EMBL" id="GMN43932.1"/>
    </source>
</evidence>
<dbReference type="AlphaFoldDB" id="A0AA88D6Y5"/>
<keyword evidence="3" id="KW-1185">Reference proteome</keyword>
<reference evidence="2" key="1">
    <citation type="submission" date="2023-07" db="EMBL/GenBank/DDBJ databases">
        <title>draft genome sequence of fig (Ficus carica).</title>
        <authorList>
            <person name="Takahashi T."/>
            <person name="Nishimura K."/>
        </authorList>
    </citation>
    <scope>NUCLEOTIDE SEQUENCE</scope>
</reference>
<organism evidence="2 3">
    <name type="scientific">Ficus carica</name>
    <name type="common">Common fig</name>
    <dbReference type="NCBI Taxonomy" id="3494"/>
    <lineage>
        <taxon>Eukaryota</taxon>
        <taxon>Viridiplantae</taxon>
        <taxon>Streptophyta</taxon>
        <taxon>Embryophyta</taxon>
        <taxon>Tracheophyta</taxon>
        <taxon>Spermatophyta</taxon>
        <taxon>Magnoliopsida</taxon>
        <taxon>eudicotyledons</taxon>
        <taxon>Gunneridae</taxon>
        <taxon>Pentapetalae</taxon>
        <taxon>rosids</taxon>
        <taxon>fabids</taxon>
        <taxon>Rosales</taxon>
        <taxon>Moraceae</taxon>
        <taxon>Ficeae</taxon>
        <taxon>Ficus</taxon>
    </lineage>
</organism>